<proteinExistence type="predicted"/>
<evidence type="ECO:0000256" key="1">
    <source>
        <dbReference type="ARBA" id="ARBA00022946"/>
    </source>
</evidence>
<name>A0ABC9BT63_9POAL</name>
<evidence type="ECO:0000313" key="5">
    <source>
        <dbReference type="Proteomes" id="UP001497457"/>
    </source>
</evidence>
<evidence type="ECO:0000259" key="3">
    <source>
        <dbReference type="Pfam" id="PF21864"/>
    </source>
</evidence>
<dbReference type="FunFam" id="3.30.70.80:FF:000001">
    <property type="entry name" value="Multiple organellar RNA editing factor"/>
    <property type="match status" value="1"/>
</dbReference>
<organism evidence="4 5">
    <name type="scientific">Urochloa decumbens</name>
    <dbReference type="NCBI Taxonomy" id="240449"/>
    <lineage>
        <taxon>Eukaryota</taxon>
        <taxon>Viridiplantae</taxon>
        <taxon>Streptophyta</taxon>
        <taxon>Embryophyta</taxon>
        <taxon>Tracheophyta</taxon>
        <taxon>Spermatophyta</taxon>
        <taxon>Magnoliopsida</taxon>
        <taxon>Liliopsida</taxon>
        <taxon>Poales</taxon>
        <taxon>Poaceae</taxon>
        <taxon>PACMAD clade</taxon>
        <taxon>Panicoideae</taxon>
        <taxon>Panicodae</taxon>
        <taxon>Paniceae</taxon>
        <taxon>Melinidinae</taxon>
        <taxon>Urochloa</taxon>
    </lineage>
</organism>
<feature type="compositionally biased region" description="Polar residues" evidence="2">
    <location>
        <begin position="217"/>
        <end position="227"/>
    </location>
</feature>
<dbReference type="GO" id="GO:0016070">
    <property type="term" value="P:RNA metabolic process"/>
    <property type="evidence" value="ECO:0007669"/>
    <property type="project" value="UniProtKB-ARBA"/>
</dbReference>
<dbReference type="GO" id="GO:0042803">
    <property type="term" value="F:protein homodimerization activity"/>
    <property type="evidence" value="ECO:0007669"/>
    <property type="project" value="UniProtKB-ARBA"/>
</dbReference>
<evidence type="ECO:0000256" key="2">
    <source>
        <dbReference type="SAM" id="MobiDB-lite"/>
    </source>
</evidence>
<dbReference type="PANTHER" id="PTHR31346">
    <property type="entry name" value="MULTIPLE ORGANELLAR RNA EDITING FACTOR 2, CHLOROPLASTIC-RELATED-RELATED"/>
    <property type="match status" value="1"/>
</dbReference>
<dbReference type="InterPro" id="IPR037045">
    <property type="entry name" value="S8pro/Inhibitor_I9_sf"/>
</dbReference>
<reference evidence="5" key="1">
    <citation type="submission" date="2024-06" db="EMBL/GenBank/DDBJ databases">
        <authorList>
            <person name="Ryan C."/>
        </authorList>
    </citation>
    <scope>NUCLEOTIDE SEQUENCE [LARGE SCALE GENOMIC DNA]</scope>
</reference>
<feature type="domain" description="MORF/ORRM1/DAG-like MORF" evidence="3">
    <location>
        <begin position="82"/>
        <end position="174"/>
    </location>
</feature>
<dbReference type="InterPro" id="IPR054059">
    <property type="entry name" value="MORF/ORRM1/DAG-like_MORF"/>
</dbReference>
<dbReference type="AlphaFoldDB" id="A0ABC9BT63"/>
<protein>
    <recommendedName>
        <fullName evidence="3">MORF/ORRM1/DAG-like MORF domain-containing protein</fullName>
    </recommendedName>
</protein>
<accession>A0ABC9BT63</accession>
<dbReference type="InterPro" id="IPR039206">
    <property type="entry name" value="MORF/ORRM1/DAG-like"/>
</dbReference>
<feature type="region of interest" description="Disordered" evidence="2">
    <location>
        <begin position="185"/>
        <end position="227"/>
    </location>
</feature>
<keyword evidence="5" id="KW-1185">Reference proteome</keyword>
<keyword evidence="1" id="KW-0809">Transit peptide</keyword>
<dbReference type="Gene3D" id="3.30.70.80">
    <property type="entry name" value="Peptidase S8 propeptide/proteinase inhibitor I9"/>
    <property type="match status" value="1"/>
</dbReference>
<reference evidence="4 5" key="2">
    <citation type="submission" date="2024-10" db="EMBL/GenBank/DDBJ databases">
        <authorList>
            <person name="Ryan C."/>
        </authorList>
    </citation>
    <scope>NUCLEOTIDE SEQUENCE [LARGE SCALE GENOMIC DNA]</scope>
</reference>
<feature type="compositionally biased region" description="Basic and acidic residues" evidence="2">
    <location>
        <begin position="189"/>
        <end position="208"/>
    </location>
</feature>
<dbReference type="EMBL" id="OZ075136">
    <property type="protein sequence ID" value="CAL5004170.1"/>
    <property type="molecule type" value="Genomic_DNA"/>
</dbReference>
<dbReference type="Proteomes" id="UP001497457">
    <property type="component" value="Chromosome 26rd"/>
</dbReference>
<sequence length="227" mass="24975">MAASLPPTATATAARLAGQAFAFPSPRPSSSTALPRVAAAAAFFPAIAVAGGRRSRGVARLKPPAAAGGEQRETILLPGCDYNHWLIVMEFPKDPAPTREQMIDTYLNTLATVLGSMEEAKKNMYAFSTTTYTGFQCTVDEETSEKFKGLPGVLWVLPDSYIDVKNKDYGGDKYINGEIIPCTYPTYQPKERRTSKYESRRYERRRDGPPANRRPRQQTPQTESASS</sequence>
<dbReference type="PANTHER" id="PTHR31346:SF3">
    <property type="entry name" value="MULTIPLE ORGANELLAR RNA EDITING FACTOR 9, CHLOROPLASTIC"/>
    <property type="match status" value="1"/>
</dbReference>
<evidence type="ECO:0000313" key="4">
    <source>
        <dbReference type="EMBL" id="CAL5004170.1"/>
    </source>
</evidence>
<dbReference type="Pfam" id="PF21864">
    <property type="entry name" value="MORF_dom"/>
    <property type="match status" value="1"/>
</dbReference>
<gene>
    <name evidence="4" type="ORF">URODEC1_LOCUS66753</name>
</gene>